<evidence type="ECO:0000313" key="1">
    <source>
        <dbReference type="EMBL" id="AUX76229.1"/>
    </source>
</evidence>
<gene>
    <name evidence="1" type="ORF">NXT3_CH01654</name>
</gene>
<dbReference type="AlphaFoldDB" id="A0A2L0H625"/>
<organism evidence="1 2">
    <name type="scientific">Rhizobium fredii</name>
    <name type="common">Sinorhizobium fredii</name>
    <dbReference type="NCBI Taxonomy" id="380"/>
    <lineage>
        <taxon>Bacteria</taxon>
        <taxon>Pseudomonadati</taxon>
        <taxon>Pseudomonadota</taxon>
        <taxon>Alphaproteobacteria</taxon>
        <taxon>Hyphomicrobiales</taxon>
        <taxon>Rhizobiaceae</taxon>
        <taxon>Sinorhizobium/Ensifer group</taxon>
        <taxon>Sinorhizobium</taxon>
    </lineage>
</organism>
<proteinExistence type="predicted"/>
<dbReference type="Proteomes" id="UP000239340">
    <property type="component" value="Chromosome"/>
</dbReference>
<evidence type="ECO:0000313" key="2">
    <source>
        <dbReference type="Proteomes" id="UP000239340"/>
    </source>
</evidence>
<dbReference type="EMBL" id="CP024307">
    <property type="protein sequence ID" value="AUX76229.1"/>
    <property type="molecule type" value="Genomic_DNA"/>
</dbReference>
<name>A0A2L0H625_RHIFR</name>
<accession>A0A2L0H625</accession>
<sequence>MFVRPGTARPFFVVRSRRPAIIVMGGRRMNIETFPEYATSTRRELPFIRIGQVWEMDILARVCSPLSAARASLSATGFHSSLIA</sequence>
<reference evidence="1 2" key="1">
    <citation type="submission" date="2017-10" db="EMBL/GenBank/DDBJ databases">
        <title>Analysis of the genome sequences of Rhizobium populations associated to common bean (phaseolus vulgaris).</title>
        <authorList>
            <person name="Bustos P."/>
            <person name="Santamaria R.I."/>
            <person name="Miranda-Sanchez F."/>
            <person name="Perez-Carrascal O."/>
            <person name="Juarez S."/>
            <person name="Lozano L."/>
            <person name="Martinez-Flores I."/>
            <person name="Vinuesa P."/>
            <person name="Martinez-Romero E."/>
            <person name="Cevallos M.A."/>
            <person name="Romero D."/>
            <person name="Davila G."/>
            <person name="Gonzalez V."/>
        </authorList>
    </citation>
    <scope>NUCLEOTIDE SEQUENCE [LARGE SCALE GENOMIC DNA]</scope>
    <source>
        <strain evidence="1 2">NXT3</strain>
    </source>
</reference>
<protein>
    <submittedName>
        <fullName evidence="1">Uncharacterized protein</fullName>
    </submittedName>
</protein>